<feature type="transmembrane region" description="Helical" evidence="1">
    <location>
        <begin position="110"/>
        <end position="129"/>
    </location>
</feature>
<keyword evidence="1" id="KW-1133">Transmembrane helix</keyword>
<feature type="transmembrane region" description="Helical" evidence="1">
    <location>
        <begin position="42"/>
        <end position="62"/>
    </location>
</feature>
<feature type="transmembrane region" description="Helical" evidence="1">
    <location>
        <begin position="12"/>
        <end position="30"/>
    </location>
</feature>
<evidence type="ECO:0000313" key="3">
    <source>
        <dbReference type="Proteomes" id="UP000677918"/>
    </source>
</evidence>
<name>A0A8J4H0B4_9BACL</name>
<feature type="transmembrane region" description="Helical" evidence="1">
    <location>
        <begin position="68"/>
        <end position="89"/>
    </location>
</feature>
<sequence>MHWESWSLDRILILFTALAFILIGIQVTLFHYRQNFHDKSMWLPVVQSPLFALIGLILVWVYADWLLILFALLMGIGTVSGLIGFYMHMRGVGKRVEGYKLRNFMIGPPVMLPLTYAAVSALGLLAALWDWV</sequence>
<proteinExistence type="predicted"/>
<evidence type="ECO:0000313" key="2">
    <source>
        <dbReference type="EMBL" id="GIQ68548.1"/>
    </source>
</evidence>
<evidence type="ECO:0000256" key="1">
    <source>
        <dbReference type="SAM" id="Phobius"/>
    </source>
</evidence>
<comment type="caution">
    <text evidence="2">The sequence shown here is derived from an EMBL/GenBank/DDBJ whole genome shotgun (WGS) entry which is preliminary data.</text>
</comment>
<organism evidence="2 3">
    <name type="scientific">Xylanibacillus composti</name>
    <dbReference type="NCBI Taxonomy" id="1572762"/>
    <lineage>
        <taxon>Bacteria</taxon>
        <taxon>Bacillati</taxon>
        <taxon>Bacillota</taxon>
        <taxon>Bacilli</taxon>
        <taxon>Bacillales</taxon>
        <taxon>Paenibacillaceae</taxon>
        <taxon>Xylanibacillus</taxon>
    </lineage>
</organism>
<gene>
    <name evidence="2" type="ORF">XYCOK13_13720</name>
</gene>
<dbReference type="Proteomes" id="UP000677918">
    <property type="component" value="Unassembled WGS sequence"/>
</dbReference>
<dbReference type="RefSeq" id="WP_213411118.1">
    <property type="nucleotide sequence ID" value="NZ_BOVK01000015.1"/>
</dbReference>
<protein>
    <submittedName>
        <fullName evidence="2">Uncharacterized protein</fullName>
    </submittedName>
</protein>
<accession>A0A8J4H0B4</accession>
<reference evidence="2" key="1">
    <citation type="submission" date="2021-04" db="EMBL/GenBank/DDBJ databases">
        <title>Draft genome sequence of Xylanibacillus composti strain K13.</title>
        <authorList>
            <person name="Uke A."/>
            <person name="Chhe C."/>
            <person name="Baramee S."/>
            <person name="Kosugi A."/>
        </authorList>
    </citation>
    <scope>NUCLEOTIDE SEQUENCE</scope>
    <source>
        <strain evidence="2">K13</strain>
    </source>
</reference>
<keyword evidence="1" id="KW-0472">Membrane</keyword>
<dbReference type="AlphaFoldDB" id="A0A8J4H0B4"/>
<keyword evidence="3" id="KW-1185">Reference proteome</keyword>
<dbReference type="EMBL" id="BOVK01000015">
    <property type="protein sequence ID" value="GIQ68548.1"/>
    <property type="molecule type" value="Genomic_DNA"/>
</dbReference>
<keyword evidence="1" id="KW-0812">Transmembrane</keyword>